<dbReference type="Pfam" id="PF00842">
    <property type="entry name" value="Ala_racemase_C"/>
    <property type="match status" value="1"/>
</dbReference>
<dbReference type="InterPro" id="IPR011079">
    <property type="entry name" value="Ala_racemase_C"/>
</dbReference>
<comment type="cofactor">
    <cofactor evidence="1">
        <name>pyridoxal 5'-phosphate</name>
        <dbReference type="ChEBI" id="CHEBI:597326"/>
    </cofactor>
</comment>
<evidence type="ECO:0000256" key="3">
    <source>
        <dbReference type="ARBA" id="ARBA00023235"/>
    </source>
</evidence>
<evidence type="ECO:0000259" key="4">
    <source>
        <dbReference type="SMART" id="SM01005"/>
    </source>
</evidence>
<dbReference type="SUPFAM" id="SSF51419">
    <property type="entry name" value="PLP-binding barrel"/>
    <property type="match status" value="1"/>
</dbReference>
<dbReference type="InterPro" id="IPR001608">
    <property type="entry name" value="Ala_racemase_N"/>
</dbReference>
<sequence length="256" mass="28676">MISCKLCEDNEIHVDAVLTHFIDSRGDSELNKLQLERFLEITKHLKLSLFGLSEVFISLRSLGIKRHVANCNAILRGFGTDLDFVRPGNCIFGLPPDNSDEFKAFGISPIARMVAYPTLIKRVPKDTNIGYSSSYKTDKEEKIAVFSFGYADGYCRNLSNKGFIIREKTGERCPVVGRVCMDAITVRVPEDTTPSESFTIISADYDPLTSLTGIADMVDVLVLELATHLSTRIPRLYTTREDHWKTSVRGLSPNVY</sequence>
<dbReference type="Gene3D" id="2.40.37.10">
    <property type="entry name" value="Lyase, Ornithine Decarboxylase, Chain A, domain 1"/>
    <property type="match status" value="1"/>
</dbReference>
<reference evidence="5" key="1">
    <citation type="journal article" date="2023" name="Mol. Biol. Evol.">
        <title>Third-Generation Sequencing Reveals the Adaptive Role of the Epigenome in Three Deep-Sea Polychaetes.</title>
        <authorList>
            <person name="Perez M."/>
            <person name="Aroh O."/>
            <person name="Sun Y."/>
            <person name="Lan Y."/>
            <person name="Juniper S.K."/>
            <person name="Young C.R."/>
            <person name="Angers B."/>
            <person name="Qian P.Y."/>
        </authorList>
    </citation>
    <scope>NUCLEOTIDE SEQUENCE</scope>
    <source>
        <strain evidence="5">P08H-3</strain>
    </source>
</reference>
<keyword evidence="3" id="KW-0413">Isomerase</keyword>
<name>A0AAD9NCR6_9ANNE</name>
<dbReference type="EMBL" id="JAODUP010000079">
    <property type="protein sequence ID" value="KAK2163436.1"/>
    <property type="molecule type" value="Genomic_DNA"/>
</dbReference>
<gene>
    <name evidence="5" type="ORF">LSH36_79g02037</name>
</gene>
<dbReference type="InterPro" id="IPR009006">
    <property type="entry name" value="Ala_racemase/Decarboxylase_C"/>
</dbReference>
<proteinExistence type="predicted"/>
<protein>
    <recommendedName>
        <fullName evidence="4">Alanine racemase C-terminal domain-containing protein</fullName>
    </recommendedName>
</protein>
<dbReference type="PANTHER" id="PTHR30511:SF0">
    <property type="entry name" value="ALANINE RACEMASE, CATABOLIC-RELATED"/>
    <property type="match status" value="1"/>
</dbReference>
<dbReference type="SUPFAM" id="SSF50621">
    <property type="entry name" value="Alanine racemase C-terminal domain-like"/>
    <property type="match status" value="1"/>
</dbReference>
<keyword evidence="2" id="KW-0663">Pyridoxal phosphate</keyword>
<accession>A0AAD9NCR6</accession>
<organism evidence="5 6">
    <name type="scientific">Paralvinella palmiformis</name>
    <dbReference type="NCBI Taxonomy" id="53620"/>
    <lineage>
        <taxon>Eukaryota</taxon>
        <taxon>Metazoa</taxon>
        <taxon>Spiralia</taxon>
        <taxon>Lophotrochozoa</taxon>
        <taxon>Annelida</taxon>
        <taxon>Polychaeta</taxon>
        <taxon>Sedentaria</taxon>
        <taxon>Canalipalpata</taxon>
        <taxon>Terebellida</taxon>
        <taxon>Terebelliformia</taxon>
        <taxon>Alvinellidae</taxon>
        <taxon>Paralvinella</taxon>
    </lineage>
</organism>
<evidence type="ECO:0000313" key="5">
    <source>
        <dbReference type="EMBL" id="KAK2163436.1"/>
    </source>
</evidence>
<evidence type="ECO:0000256" key="2">
    <source>
        <dbReference type="ARBA" id="ARBA00022898"/>
    </source>
</evidence>
<evidence type="ECO:0000313" key="6">
    <source>
        <dbReference type="Proteomes" id="UP001208570"/>
    </source>
</evidence>
<evidence type="ECO:0000256" key="1">
    <source>
        <dbReference type="ARBA" id="ARBA00001933"/>
    </source>
</evidence>
<feature type="domain" description="Alanine racemase C-terminal" evidence="4">
    <location>
        <begin position="110"/>
        <end position="238"/>
    </location>
</feature>
<dbReference type="GO" id="GO:0008784">
    <property type="term" value="F:alanine racemase activity"/>
    <property type="evidence" value="ECO:0007669"/>
    <property type="project" value="InterPro"/>
</dbReference>
<dbReference type="GO" id="GO:0030170">
    <property type="term" value="F:pyridoxal phosphate binding"/>
    <property type="evidence" value="ECO:0007669"/>
    <property type="project" value="TreeGrafter"/>
</dbReference>
<dbReference type="Pfam" id="PF01168">
    <property type="entry name" value="Ala_racemase_N"/>
    <property type="match status" value="1"/>
</dbReference>
<dbReference type="PANTHER" id="PTHR30511">
    <property type="entry name" value="ALANINE RACEMASE"/>
    <property type="match status" value="1"/>
</dbReference>
<dbReference type="Gene3D" id="3.20.20.10">
    <property type="entry name" value="Alanine racemase"/>
    <property type="match status" value="1"/>
</dbReference>
<dbReference type="AlphaFoldDB" id="A0AAD9NCR6"/>
<dbReference type="Proteomes" id="UP001208570">
    <property type="component" value="Unassembled WGS sequence"/>
</dbReference>
<dbReference type="PRINTS" id="PR00992">
    <property type="entry name" value="ALARACEMASE"/>
</dbReference>
<dbReference type="GO" id="GO:0006522">
    <property type="term" value="P:alanine metabolic process"/>
    <property type="evidence" value="ECO:0007669"/>
    <property type="project" value="InterPro"/>
</dbReference>
<keyword evidence="6" id="KW-1185">Reference proteome</keyword>
<dbReference type="InterPro" id="IPR029066">
    <property type="entry name" value="PLP-binding_barrel"/>
</dbReference>
<dbReference type="SMART" id="SM01005">
    <property type="entry name" value="Ala_racemase_C"/>
    <property type="match status" value="1"/>
</dbReference>
<dbReference type="InterPro" id="IPR000821">
    <property type="entry name" value="Ala_racemase"/>
</dbReference>
<dbReference type="GO" id="GO:0005829">
    <property type="term" value="C:cytosol"/>
    <property type="evidence" value="ECO:0007669"/>
    <property type="project" value="TreeGrafter"/>
</dbReference>
<comment type="caution">
    <text evidence="5">The sequence shown here is derived from an EMBL/GenBank/DDBJ whole genome shotgun (WGS) entry which is preliminary data.</text>
</comment>